<evidence type="ECO:0000256" key="1">
    <source>
        <dbReference type="ARBA" id="ARBA00001933"/>
    </source>
</evidence>
<dbReference type="InterPro" id="IPR001926">
    <property type="entry name" value="TrpB-like_PALP"/>
</dbReference>
<gene>
    <name evidence="5" type="ORF">PLOB_00029777</name>
</gene>
<evidence type="ECO:0000259" key="4">
    <source>
        <dbReference type="Pfam" id="PF00291"/>
    </source>
</evidence>
<dbReference type="Gene3D" id="3.40.50.1100">
    <property type="match status" value="2"/>
</dbReference>
<dbReference type="PANTHER" id="PTHR43780:SF2">
    <property type="entry name" value="1-AMINOCYCLOPROPANE-1-CARBOXYLATE DEAMINASE-RELATED"/>
    <property type="match status" value="1"/>
</dbReference>
<comment type="similarity">
    <text evidence="2">Belongs to the ACC deaminase/D-cysteine desulfhydrase family.</text>
</comment>
<dbReference type="NCBIfam" id="TIGR01275">
    <property type="entry name" value="ACC_deam_rel"/>
    <property type="match status" value="1"/>
</dbReference>
<organism evidence="5 6">
    <name type="scientific">Porites lobata</name>
    <dbReference type="NCBI Taxonomy" id="104759"/>
    <lineage>
        <taxon>Eukaryota</taxon>
        <taxon>Metazoa</taxon>
        <taxon>Cnidaria</taxon>
        <taxon>Anthozoa</taxon>
        <taxon>Hexacorallia</taxon>
        <taxon>Scleractinia</taxon>
        <taxon>Fungiina</taxon>
        <taxon>Poritidae</taxon>
        <taxon>Porites</taxon>
    </lineage>
</organism>
<dbReference type="InterPro" id="IPR036052">
    <property type="entry name" value="TrpB-like_PALP_sf"/>
</dbReference>
<keyword evidence="3" id="KW-0663">Pyridoxal phosphate</keyword>
<name>A0ABN8S057_9CNID</name>
<evidence type="ECO:0000256" key="3">
    <source>
        <dbReference type="ARBA" id="ARBA00022898"/>
    </source>
</evidence>
<dbReference type="PIRSF" id="PIRSF006278">
    <property type="entry name" value="ACCD_DCysDesulf"/>
    <property type="match status" value="1"/>
</dbReference>
<dbReference type="EMBL" id="CALNXK010000379">
    <property type="protein sequence ID" value="CAH3184214.1"/>
    <property type="molecule type" value="Genomic_DNA"/>
</dbReference>
<comment type="caution">
    <text evidence="5">The sequence shown here is derived from an EMBL/GenBank/DDBJ whole genome shotgun (WGS) entry which is preliminary data.</text>
</comment>
<dbReference type="SUPFAM" id="SSF53686">
    <property type="entry name" value="Tryptophan synthase beta subunit-like PLP-dependent enzymes"/>
    <property type="match status" value="1"/>
</dbReference>
<dbReference type="Pfam" id="PF00291">
    <property type="entry name" value="PALP"/>
    <property type="match status" value="1"/>
</dbReference>
<protein>
    <recommendedName>
        <fullName evidence="4">Tryptophan synthase beta chain-like PALP domain-containing protein</fullName>
    </recommendedName>
</protein>
<accession>A0ABN8S057</accession>
<comment type="cofactor">
    <cofactor evidence="1">
        <name>pyridoxal 5'-phosphate</name>
        <dbReference type="ChEBI" id="CHEBI:597326"/>
    </cofactor>
</comment>
<dbReference type="InterPro" id="IPR005966">
    <property type="entry name" value="D-Cys_desShydrase"/>
</dbReference>
<evidence type="ECO:0000313" key="5">
    <source>
        <dbReference type="EMBL" id="CAH3184214.1"/>
    </source>
</evidence>
<dbReference type="InterPro" id="IPR027278">
    <property type="entry name" value="ACCD_DCysDesulf"/>
</dbReference>
<keyword evidence="6" id="KW-1185">Reference proteome</keyword>
<evidence type="ECO:0000313" key="6">
    <source>
        <dbReference type="Proteomes" id="UP001159405"/>
    </source>
</evidence>
<dbReference type="PANTHER" id="PTHR43780">
    <property type="entry name" value="1-AMINOCYCLOPROPANE-1-CARBOXYLATE DEAMINASE-RELATED"/>
    <property type="match status" value="1"/>
</dbReference>
<reference evidence="5 6" key="1">
    <citation type="submission" date="2022-05" db="EMBL/GenBank/DDBJ databases">
        <authorList>
            <consortium name="Genoscope - CEA"/>
            <person name="William W."/>
        </authorList>
    </citation>
    <scope>NUCLEOTIDE SEQUENCE [LARGE SCALE GENOMIC DNA]</scope>
</reference>
<evidence type="ECO:0000256" key="2">
    <source>
        <dbReference type="ARBA" id="ARBA00008639"/>
    </source>
</evidence>
<sequence length="374" mass="41188">MNRNISRGLNMLTQLRSYEPPKWASSLKDIPQFFVQLAQRNTPIHPWNISNLPEGFSLSIKRDDLTGSTLSGNKVRKLEFLLADALNKKCDTIFTCGGVQSNHCRATAVAARQLGLDCYLFLRSSEQSTDIGCKGNLFLNKMVGSRIIVVPKLQYKSGLKQMMEKMAEKLKQQGSSAYLIEIGGSSYTGMFGYLTAFQEMIEQNVLEDYDDIVVTVGSGGTASGIAIGNYLTGSKLKCHAVNVSDNAAYFYNKINEDLRSGGIDVKAEDIIDIIDGYKGGGYGVSAQHELENIIEISRTTGILVDPVYNIKAIRGMLTEMKSNPGRFKGKRVLYIHTGGVFGLYDGRMDSLITQSAEGTNQVFYWGDINDSLPC</sequence>
<dbReference type="Proteomes" id="UP001159405">
    <property type="component" value="Unassembled WGS sequence"/>
</dbReference>
<feature type="domain" description="Tryptophan synthase beta chain-like PALP" evidence="4">
    <location>
        <begin position="36"/>
        <end position="338"/>
    </location>
</feature>
<proteinExistence type="inferred from homology"/>